<protein>
    <submittedName>
        <fullName evidence="1">Uncharacterized protein</fullName>
    </submittedName>
</protein>
<evidence type="ECO:0000313" key="1">
    <source>
        <dbReference type="EMBL" id="KAK7576205.1"/>
    </source>
</evidence>
<accession>A0AAN9T9M3</accession>
<dbReference type="EMBL" id="JBBCAQ010000036">
    <property type="protein sequence ID" value="KAK7576205.1"/>
    <property type="molecule type" value="Genomic_DNA"/>
</dbReference>
<reference evidence="1 2" key="1">
    <citation type="submission" date="2024-03" db="EMBL/GenBank/DDBJ databases">
        <title>Adaptation during the transition from Ophiocordyceps entomopathogen to insect associate is accompanied by gene loss and intensified selection.</title>
        <authorList>
            <person name="Ward C.M."/>
            <person name="Onetto C.A."/>
            <person name="Borneman A.R."/>
        </authorList>
    </citation>
    <scope>NUCLEOTIDE SEQUENCE [LARGE SCALE GENOMIC DNA]</scope>
    <source>
        <strain evidence="1">AWRI1</strain>
        <tissue evidence="1">Single Adult Female</tissue>
    </source>
</reference>
<name>A0AAN9T9M3_9HEMI</name>
<evidence type="ECO:0000313" key="2">
    <source>
        <dbReference type="Proteomes" id="UP001367676"/>
    </source>
</evidence>
<sequence>MEDPGTEIWLQGKEVNDVKDVKDAKDVKNDKRGSTAQQKKWIRDDRKMIVVHTLKRTGGLKKMEKTGCSSSYY</sequence>
<dbReference type="Proteomes" id="UP001367676">
    <property type="component" value="Unassembled WGS sequence"/>
</dbReference>
<proteinExistence type="predicted"/>
<gene>
    <name evidence="1" type="ORF">V9T40_012491</name>
</gene>
<keyword evidence="2" id="KW-1185">Reference proteome</keyword>
<dbReference type="AlphaFoldDB" id="A0AAN9T9M3"/>
<organism evidence="1 2">
    <name type="scientific">Parthenolecanium corni</name>
    <dbReference type="NCBI Taxonomy" id="536013"/>
    <lineage>
        <taxon>Eukaryota</taxon>
        <taxon>Metazoa</taxon>
        <taxon>Ecdysozoa</taxon>
        <taxon>Arthropoda</taxon>
        <taxon>Hexapoda</taxon>
        <taxon>Insecta</taxon>
        <taxon>Pterygota</taxon>
        <taxon>Neoptera</taxon>
        <taxon>Paraneoptera</taxon>
        <taxon>Hemiptera</taxon>
        <taxon>Sternorrhyncha</taxon>
        <taxon>Coccoidea</taxon>
        <taxon>Coccidae</taxon>
        <taxon>Parthenolecanium</taxon>
    </lineage>
</organism>
<comment type="caution">
    <text evidence="1">The sequence shown here is derived from an EMBL/GenBank/DDBJ whole genome shotgun (WGS) entry which is preliminary data.</text>
</comment>